<dbReference type="EMBL" id="QKYT01000925">
    <property type="protein sequence ID" value="RIA80651.1"/>
    <property type="molecule type" value="Genomic_DNA"/>
</dbReference>
<evidence type="ECO:0000313" key="1">
    <source>
        <dbReference type="EMBL" id="RIA80651.1"/>
    </source>
</evidence>
<evidence type="ECO:0008006" key="3">
    <source>
        <dbReference type="Google" id="ProtNLM"/>
    </source>
</evidence>
<dbReference type="OrthoDB" id="3010419at2759"/>
<protein>
    <recommendedName>
        <fullName evidence="3">F-box domain-containing protein</fullName>
    </recommendedName>
</protein>
<reference evidence="1 2" key="1">
    <citation type="submission" date="2018-06" db="EMBL/GenBank/DDBJ databases">
        <title>Comparative genomics reveals the genomic features of Rhizophagus irregularis, R. cerebriforme, R. diaphanum and Gigaspora rosea, and their symbiotic lifestyle signature.</title>
        <authorList>
            <person name="Morin E."/>
            <person name="San Clemente H."/>
            <person name="Chen E.C.H."/>
            <person name="De La Providencia I."/>
            <person name="Hainaut M."/>
            <person name="Kuo A."/>
            <person name="Kohler A."/>
            <person name="Murat C."/>
            <person name="Tang N."/>
            <person name="Roy S."/>
            <person name="Loubradou J."/>
            <person name="Henrissat B."/>
            <person name="Grigoriev I.V."/>
            <person name="Corradi N."/>
            <person name="Roux C."/>
            <person name="Martin F.M."/>
        </authorList>
    </citation>
    <scope>NUCLEOTIDE SEQUENCE [LARGE SCALE GENOMIC DNA]</scope>
    <source>
        <strain evidence="1 2">DAOM 227022</strain>
    </source>
</reference>
<evidence type="ECO:0000313" key="2">
    <source>
        <dbReference type="Proteomes" id="UP000265703"/>
    </source>
</evidence>
<accession>A0A397SD47</accession>
<dbReference type="AlphaFoldDB" id="A0A397SD47"/>
<sequence>MAELNKDVLFLILNEFQDDYKSLYSCLLINRTWCKITVPILWKMPERYRPIKLFHVLLLLLPEESRNILKNKGIDLFKVETYQQPLFNYISFWKYLNLNNLEEIIIKNIGEIDVSIIIRNEILKLLINNTKLIRLSIQKEFNYQIHLISGAERCFSDLEYLHCNDTNQNILEGLSRISKSIKKLTFDITSPYDKKNNNNFGIVKLIKNQKNLTDVIFNSLQLLSDRLHFNTLEESLIEKANNIHYLRIEWKPVTNILSYCTNLT</sequence>
<comment type="caution">
    <text evidence="1">The sequence shown here is derived from an EMBL/GenBank/DDBJ whole genome shotgun (WGS) entry which is preliminary data.</text>
</comment>
<dbReference type="Proteomes" id="UP000265703">
    <property type="component" value="Unassembled WGS sequence"/>
</dbReference>
<keyword evidence="2" id="KW-1185">Reference proteome</keyword>
<gene>
    <name evidence="1" type="ORF">C1645_838318</name>
</gene>
<feature type="non-terminal residue" evidence="1">
    <location>
        <position position="264"/>
    </location>
</feature>
<organism evidence="1 2">
    <name type="scientific">Glomus cerebriforme</name>
    <dbReference type="NCBI Taxonomy" id="658196"/>
    <lineage>
        <taxon>Eukaryota</taxon>
        <taxon>Fungi</taxon>
        <taxon>Fungi incertae sedis</taxon>
        <taxon>Mucoromycota</taxon>
        <taxon>Glomeromycotina</taxon>
        <taxon>Glomeromycetes</taxon>
        <taxon>Glomerales</taxon>
        <taxon>Glomeraceae</taxon>
        <taxon>Glomus</taxon>
    </lineage>
</organism>
<proteinExistence type="predicted"/>
<name>A0A397SD47_9GLOM</name>